<dbReference type="PRINTS" id="PR01438">
    <property type="entry name" value="UNVRSLSTRESS"/>
</dbReference>
<dbReference type="PANTHER" id="PTHR31964:SF113">
    <property type="entry name" value="USPA DOMAIN-CONTAINING PROTEIN"/>
    <property type="match status" value="1"/>
</dbReference>
<dbReference type="SUPFAM" id="SSF52402">
    <property type="entry name" value="Adenine nucleotide alpha hydrolases-like"/>
    <property type="match status" value="2"/>
</dbReference>
<dbReference type="CDD" id="cd23659">
    <property type="entry name" value="USP_At3g01520-like"/>
    <property type="match status" value="1"/>
</dbReference>
<organism evidence="3 4">
    <name type="scientific">Paractinoplanes atraurantiacus</name>
    <dbReference type="NCBI Taxonomy" id="1036182"/>
    <lineage>
        <taxon>Bacteria</taxon>
        <taxon>Bacillati</taxon>
        <taxon>Actinomycetota</taxon>
        <taxon>Actinomycetes</taxon>
        <taxon>Micromonosporales</taxon>
        <taxon>Micromonosporaceae</taxon>
        <taxon>Paractinoplanes</taxon>
    </lineage>
</organism>
<dbReference type="OrthoDB" id="3404132at2"/>
<feature type="domain" description="UspA" evidence="2">
    <location>
        <begin position="151"/>
        <end position="284"/>
    </location>
</feature>
<sequence>MSTRTIIVGYDRSAGSRDAAKWALDEAARTGALVEFFYAYEWPTWMPAASMVPATSVWPDNDTDRAVKGALHQAVVSARATHPQVRTAISIVHAHAGSTLIDRSREADLIVLGCRGHSAVGGLLGSLSAAVSAHAHCPVVLVRGDAAATSPVVVGVDDSASSHAAMAFAVEQAVARGVGLHVIRAWKPVTGLWEETAMVTRKVTAEERQPFDQLIASWREKQPDLEIHADAVVEHPASVLARAGLSAQLLVVGTHGHGPVRGMLLGSVSQHLLRHSPCSLAIVHVTSTPR</sequence>
<name>A0A285JH46_9ACTN</name>
<dbReference type="Pfam" id="PF00582">
    <property type="entry name" value="Usp"/>
    <property type="match status" value="2"/>
</dbReference>
<gene>
    <name evidence="3" type="ORF">SAMN05421748_12043</name>
</gene>
<dbReference type="InterPro" id="IPR006015">
    <property type="entry name" value="Universal_stress_UspA"/>
</dbReference>
<dbReference type="Gene3D" id="3.40.50.620">
    <property type="entry name" value="HUPs"/>
    <property type="match status" value="2"/>
</dbReference>
<dbReference type="InterPro" id="IPR006016">
    <property type="entry name" value="UspA"/>
</dbReference>
<dbReference type="EMBL" id="OBDY01000020">
    <property type="protein sequence ID" value="SNY59117.1"/>
    <property type="molecule type" value="Genomic_DNA"/>
</dbReference>
<dbReference type="PANTHER" id="PTHR31964">
    <property type="entry name" value="ADENINE NUCLEOTIDE ALPHA HYDROLASES-LIKE SUPERFAMILY PROTEIN"/>
    <property type="match status" value="1"/>
</dbReference>
<evidence type="ECO:0000256" key="1">
    <source>
        <dbReference type="ARBA" id="ARBA00008791"/>
    </source>
</evidence>
<reference evidence="3 4" key="1">
    <citation type="submission" date="2017-09" db="EMBL/GenBank/DDBJ databases">
        <authorList>
            <person name="Ehlers B."/>
            <person name="Leendertz F.H."/>
        </authorList>
    </citation>
    <scope>NUCLEOTIDE SEQUENCE [LARGE SCALE GENOMIC DNA]</scope>
    <source>
        <strain evidence="3 4">CGMCC 4.6857</strain>
    </source>
</reference>
<dbReference type="Proteomes" id="UP000219612">
    <property type="component" value="Unassembled WGS sequence"/>
</dbReference>
<protein>
    <submittedName>
        <fullName evidence="3">Nucleotide-binding universal stress protein, UspA family</fullName>
    </submittedName>
</protein>
<accession>A0A285JH46</accession>
<dbReference type="RefSeq" id="WP_097325572.1">
    <property type="nucleotide sequence ID" value="NZ_OBDY01000020.1"/>
</dbReference>
<keyword evidence="4" id="KW-1185">Reference proteome</keyword>
<evidence type="ECO:0000313" key="4">
    <source>
        <dbReference type="Proteomes" id="UP000219612"/>
    </source>
</evidence>
<dbReference type="AlphaFoldDB" id="A0A285JH46"/>
<dbReference type="InterPro" id="IPR014729">
    <property type="entry name" value="Rossmann-like_a/b/a_fold"/>
</dbReference>
<comment type="similarity">
    <text evidence="1">Belongs to the universal stress protein A family.</text>
</comment>
<evidence type="ECO:0000259" key="2">
    <source>
        <dbReference type="Pfam" id="PF00582"/>
    </source>
</evidence>
<evidence type="ECO:0000313" key="3">
    <source>
        <dbReference type="EMBL" id="SNY59117.1"/>
    </source>
</evidence>
<feature type="domain" description="UspA" evidence="2">
    <location>
        <begin position="4"/>
        <end position="143"/>
    </location>
</feature>
<proteinExistence type="inferred from homology"/>